<dbReference type="SUPFAM" id="SSF48371">
    <property type="entry name" value="ARM repeat"/>
    <property type="match status" value="1"/>
</dbReference>
<dbReference type="InterPro" id="IPR011989">
    <property type="entry name" value="ARM-like"/>
</dbReference>
<gene>
    <name evidence="2" type="primary">Wdfy4_0</name>
    <name evidence="2" type="ORF">PENPIL_R04761</name>
</gene>
<keyword evidence="3" id="KW-1185">Reference proteome</keyword>
<keyword evidence="1" id="KW-0853">WD repeat</keyword>
<dbReference type="InterPro" id="IPR051944">
    <property type="entry name" value="BEACH_domain_protein"/>
</dbReference>
<dbReference type="PANTHER" id="PTHR46108">
    <property type="entry name" value="BLUE CHEESE"/>
    <property type="match status" value="1"/>
</dbReference>
<dbReference type="GO" id="GO:0019882">
    <property type="term" value="P:antigen processing and presentation"/>
    <property type="evidence" value="ECO:0007669"/>
    <property type="project" value="TreeGrafter"/>
</dbReference>
<accession>A0A851P4M3</accession>
<dbReference type="Proteomes" id="UP000613066">
    <property type="component" value="Unassembled WGS sequence"/>
</dbReference>
<feature type="non-terminal residue" evidence="2">
    <location>
        <position position="896"/>
    </location>
</feature>
<sequence length="896" mass="100519">TLLWETLGRQFVEYEQVVPFLIPEEQQRRLLGFLPLFLKAWEQSAGVIIFPNIQLLASEVSKLLTKEIKRTLSGKSAEEARLALEHLLQQKGEVEDGHLLLKSVYLLSQTDLKTLWNIIGSGLPAALMQCLYLFFTFPLEKNSDDGETNEDKTQEMLVKIMLNMYREEQGVEELLAADKLQSLIIATASLWDQCSHSWKVPTGRVLRTISKAQTKNSILYLQAVDCIKIAIQNLFKLADTLPACDVCEAVSIVLCFVKDSYPVSSALLTEFENNDGYQLLLKILLRCGGLQQKEGDPYVNEILDMLTCLTTCGKTELKVSGNIIHPQLPHFDFEQTRSSGMTVKNLQAFQVLQSIFLKSNDQDLCGTVLGAIGTIWAWDTVNFFLLEWTLQPINQFIDIIHFKPHPVQVHFFKLVESIVLDLSYIPHEILKKVQYLVKENAVPSCTLTALQCLLSMTKKDLLFSDIFRDSGLLGLLLALLRKQAKILRKSAGTSLLGLEEGTEKELNAVMLKMVAALTVGSVRNAVVLKDYGMVPYIKIFLDDECYRSATLSILEQLSVINYEEYMSIVIGALCSSTQGELHLKLDLLKSLLRILKSPKSHSAFRTCSGFNGLLSLLSDMEGALQDPPSGLWAAAGQNCILELVFYTLQGITAALHLDPVNSNFFQRNGLFEKMAEDLGSLGCFCTQGNWYIPLSLEKRRTFAEFLDAAFSSSEPFPAWLKNCIWILNFLDRMVKGTLHLESYFKEIKAEMGEASRDDQEETHAQGEHPVAFKRPVSELPASAYRLSGNSEETWEMRDCVLVHPGAVCVMVRLLPKLYKEGHSQISQEIQCAVADHIQSLVKSEKSRQVMCGSGLLSTLITSCQDAFHNENHPLHLPLTRVFEKLASQSIDADVLR</sequence>
<dbReference type="EMBL" id="WBMW01003830">
    <property type="protein sequence ID" value="NXC45942.1"/>
    <property type="molecule type" value="Genomic_DNA"/>
</dbReference>
<evidence type="ECO:0000313" key="3">
    <source>
        <dbReference type="Proteomes" id="UP000613066"/>
    </source>
</evidence>
<dbReference type="Gene3D" id="1.25.10.10">
    <property type="entry name" value="Leucine-rich Repeat Variant"/>
    <property type="match status" value="1"/>
</dbReference>
<protein>
    <submittedName>
        <fullName evidence="2">WDFY4 protein</fullName>
    </submittedName>
</protein>
<evidence type="ECO:0000313" key="2">
    <source>
        <dbReference type="EMBL" id="NXC45942.1"/>
    </source>
</evidence>
<feature type="non-terminal residue" evidence="2">
    <location>
        <position position="1"/>
    </location>
</feature>
<evidence type="ECO:0000256" key="1">
    <source>
        <dbReference type="ARBA" id="ARBA00022574"/>
    </source>
</evidence>
<proteinExistence type="predicted"/>
<name>A0A851P4M3_9GALL</name>
<dbReference type="AlphaFoldDB" id="A0A851P4M3"/>
<dbReference type="PANTHER" id="PTHR46108:SF3">
    <property type="entry name" value="WD REPEAT- AND FYVE DOMAIN-CONTAINING PROTEIN 4"/>
    <property type="match status" value="1"/>
</dbReference>
<reference evidence="2" key="1">
    <citation type="submission" date="2019-09" db="EMBL/GenBank/DDBJ databases">
        <title>Bird 10,000 Genomes (B10K) Project - Family phase.</title>
        <authorList>
            <person name="Zhang G."/>
        </authorList>
    </citation>
    <scope>NUCLEOTIDE SEQUENCE</scope>
    <source>
        <strain evidence="2">B10K-DU-001-08</strain>
        <tissue evidence="2">Muscle</tissue>
    </source>
</reference>
<comment type="caution">
    <text evidence="2">The sequence shown here is derived from an EMBL/GenBank/DDBJ whole genome shotgun (WGS) entry which is preliminary data.</text>
</comment>
<organism evidence="2 3">
    <name type="scientific">Penelope pileata</name>
    <dbReference type="NCBI Taxonomy" id="1118817"/>
    <lineage>
        <taxon>Eukaryota</taxon>
        <taxon>Metazoa</taxon>
        <taxon>Chordata</taxon>
        <taxon>Craniata</taxon>
        <taxon>Vertebrata</taxon>
        <taxon>Euteleostomi</taxon>
        <taxon>Archelosauria</taxon>
        <taxon>Archosauria</taxon>
        <taxon>Dinosauria</taxon>
        <taxon>Saurischia</taxon>
        <taxon>Theropoda</taxon>
        <taxon>Coelurosauria</taxon>
        <taxon>Aves</taxon>
        <taxon>Neognathae</taxon>
        <taxon>Galloanserae</taxon>
        <taxon>Galliformes</taxon>
        <taxon>Cracidae</taxon>
        <taxon>Penelope</taxon>
    </lineage>
</organism>
<dbReference type="OrthoDB" id="10018316at2759"/>
<dbReference type="InterPro" id="IPR016024">
    <property type="entry name" value="ARM-type_fold"/>
</dbReference>